<sequence length="67" mass="7419">TNQFMTSPPLKSSRFLKGFRVKTKPLYKKVFAFSPKSDKHFSVANCLNVGGTTERSPKSGDLAPRAD</sequence>
<dbReference type="AlphaFoldDB" id="A0A8X6MS07"/>
<feature type="non-terminal residue" evidence="1">
    <location>
        <position position="1"/>
    </location>
</feature>
<dbReference type="EMBL" id="BMAW01096476">
    <property type="protein sequence ID" value="GFS74801.1"/>
    <property type="molecule type" value="Genomic_DNA"/>
</dbReference>
<proteinExistence type="predicted"/>
<accession>A0A8X6MS07</accession>
<gene>
    <name evidence="1" type="ORF">NPIL_370151</name>
</gene>
<name>A0A8X6MS07_NEPPI</name>
<keyword evidence="2" id="KW-1185">Reference proteome</keyword>
<comment type="caution">
    <text evidence="1">The sequence shown here is derived from an EMBL/GenBank/DDBJ whole genome shotgun (WGS) entry which is preliminary data.</text>
</comment>
<reference evidence="1" key="1">
    <citation type="submission" date="2020-08" db="EMBL/GenBank/DDBJ databases">
        <title>Multicomponent nature underlies the extraordinary mechanical properties of spider dragline silk.</title>
        <authorList>
            <person name="Kono N."/>
            <person name="Nakamura H."/>
            <person name="Mori M."/>
            <person name="Yoshida Y."/>
            <person name="Ohtoshi R."/>
            <person name="Malay A.D."/>
            <person name="Moran D.A.P."/>
            <person name="Tomita M."/>
            <person name="Numata K."/>
            <person name="Arakawa K."/>
        </authorList>
    </citation>
    <scope>NUCLEOTIDE SEQUENCE</scope>
</reference>
<evidence type="ECO:0000313" key="1">
    <source>
        <dbReference type="EMBL" id="GFS74801.1"/>
    </source>
</evidence>
<organism evidence="1 2">
    <name type="scientific">Nephila pilipes</name>
    <name type="common">Giant wood spider</name>
    <name type="synonym">Nephila maculata</name>
    <dbReference type="NCBI Taxonomy" id="299642"/>
    <lineage>
        <taxon>Eukaryota</taxon>
        <taxon>Metazoa</taxon>
        <taxon>Ecdysozoa</taxon>
        <taxon>Arthropoda</taxon>
        <taxon>Chelicerata</taxon>
        <taxon>Arachnida</taxon>
        <taxon>Araneae</taxon>
        <taxon>Araneomorphae</taxon>
        <taxon>Entelegynae</taxon>
        <taxon>Araneoidea</taxon>
        <taxon>Nephilidae</taxon>
        <taxon>Nephila</taxon>
    </lineage>
</organism>
<dbReference type="Proteomes" id="UP000887013">
    <property type="component" value="Unassembled WGS sequence"/>
</dbReference>
<evidence type="ECO:0000313" key="2">
    <source>
        <dbReference type="Proteomes" id="UP000887013"/>
    </source>
</evidence>
<protein>
    <submittedName>
        <fullName evidence="1">Uncharacterized protein</fullName>
    </submittedName>
</protein>